<dbReference type="GO" id="GO:0016853">
    <property type="term" value="F:isomerase activity"/>
    <property type="evidence" value="ECO:0007669"/>
    <property type="project" value="UniProtKB-KW"/>
</dbReference>
<dbReference type="InterPro" id="IPR036237">
    <property type="entry name" value="Xyl_isomerase-like_sf"/>
</dbReference>
<keyword evidence="2" id="KW-0413">Isomerase</keyword>
<dbReference type="InterPro" id="IPR050312">
    <property type="entry name" value="IolE/XylAMocC-like"/>
</dbReference>
<dbReference type="Gene3D" id="3.20.20.150">
    <property type="entry name" value="Divalent-metal-dependent TIM barrel enzymes"/>
    <property type="match status" value="1"/>
</dbReference>
<dbReference type="PANTHER" id="PTHR12110">
    <property type="entry name" value="HYDROXYPYRUVATE ISOMERASE"/>
    <property type="match status" value="1"/>
</dbReference>
<keyword evidence="3" id="KW-1185">Reference proteome</keyword>
<proteinExistence type="predicted"/>
<dbReference type="EMBL" id="VIFX01000004">
    <property type="protein sequence ID" value="TQR87789.1"/>
    <property type="molecule type" value="Genomic_DNA"/>
</dbReference>
<sequence length="304" mass="31795">MSHIHGLTVNSRLSKVAGITSPNSRYAVPNTRFAARLGCSTISFRHQPLARALETIASLGFAEVDLGALPGVCDHVPFVLDADAVADVASSVVASGLRVRSVNGDVGDLNAPLRGGRRSDRRAHLEMLSSLAAAIGARALVLPCGALDHTPVATLDADVALVADELSAAAAVAATHGVDLWTESLHLHRLCWNIERAQLLADRLGDDVGIVMDFSHVVASGGDPVDFVARFGPRIAHVHIRDATPGNINVSVGNGHVDFGRGISELNAAGYGGHYALELETRDITDDQRPEAAAKAGDVISNLV</sequence>
<dbReference type="Proteomes" id="UP000315759">
    <property type="component" value="Unassembled WGS sequence"/>
</dbReference>
<dbReference type="Pfam" id="PF01261">
    <property type="entry name" value="AP_endonuc_2"/>
    <property type="match status" value="1"/>
</dbReference>
<dbReference type="SUPFAM" id="SSF51658">
    <property type="entry name" value="Xylose isomerase-like"/>
    <property type="match status" value="1"/>
</dbReference>
<reference evidence="2 3" key="1">
    <citation type="submission" date="2018-10" db="EMBL/GenBank/DDBJ databases">
        <title>Draft genome of Mycobacterium hodleri strain B.</title>
        <authorList>
            <person name="Amande T.J."/>
            <person name="Mcgenity T.J."/>
        </authorList>
    </citation>
    <scope>NUCLEOTIDE SEQUENCE [LARGE SCALE GENOMIC DNA]</scope>
    <source>
        <strain evidence="2 3">B</strain>
    </source>
</reference>
<name>A0A544W6D3_9MYCO</name>
<dbReference type="AlphaFoldDB" id="A0A544W6D3"/>
<evidence type="ECO:0000313" key="2">
    <source>
        <dbReference type="EMBL" id="TQR87789.1"/>
    </source>
</evidence>
<dbReference type="InterPro" id="IPR013022">
    <property type="entry name" value="Xyl_isomerase-like_TIM-brl"/>
</dbReference>
<evidence type="ECO:0000259" key="1">
    <source>
        <dbReference type="Pfam" id="PF01261"/>
    </source>
</evidence>
<organism evidence="2 3">
    <name type="scientific">Mycolicibacterium hodleri</name>
    <dbReference type="NCBI Taxonomy" id="49897"/>
    <lineage>
        <taxon>Bacteria</taxon>
        <taxon>Bacillati</taxon>
        <taxon>Actinomycetota</taxon>
        <taxon>Actinomycetes</taxon>
        <taxon>Mycobacteriales</taxon>
        <taxon>Mycobacteriaceae</taxon>
        <taxon>Mycolicibacterium</taxon>
    </lineage>
</organism>
<gene>
    <name evidence="2" type="ORF">D8S82_04005</name>
</gene>
<accession>A0A544W6D3</accession>
<evidence type="ECO:0000313" key="3">
    <source>
        <dbReference type="Proteomes" id="UP000315759"/>
    </source>
</evidence>
<protein>
    <submittedName>
        <fullName evidence="2">Sugar phosphate isomerase/epimerase</fullName>
    </submittedName>
</protein>
<comment type="caution">
    <text evidence="2">The sequence shown here is derived from an EMBL/GenBank/DDBJ whole genome shotgun (WGS) entry which is preliminary data.</text>
</comment>
<feature type="domain" description="Xylose isomerase-like TIM barrel" evidence="1">
    <location>
        <begin position="54"/>
        <end position="296"/>
    </location>
</feature>